<dbReference type="Pfam" id="PF00137">
    <property type="entry name" value="ATP-synt_C"/>
    <property type="match status" value="2"/>
</dbReference>
<dbReference type="SUPFAM" id="SSF81333">
    <property type="entry name" value="F1F0 ATP synthase subunit C"/>
    <property type="match status" value="2"/>
</dbReference>
<evidence type="ECO:0000256" key="3">
    <source>
        <dbReference type="ARBA" id="ARBA00022448"/>
    </source>
</evidence>
<keyword evidence="4 8" id="KW-0812">Transmembrane</keyword>
<accession>A0A9D9HTK3</accession>
<reference evidence="10" key="2">
    <citation type="journal article" date="2021" name="PeerJ">
        <title>Extensive microbial diversity within the chicken gut microbiome revealed by metagenomics and culture.</title>
        <authorList>
            <person name="Gilroy R."/>
            <person name="Ravi A."/>
            <person name="Getino M."/>
            <person name="Pursley I."/>
            <person name="Horton D.L."/>
            <person name="Alikhan N.F."/>
            <person name="Baker D."/>
            <person name="Gharbi K."/>
            <person name="Hall N."/>
            <person name="Watson M."/>
            <person name="Adriaenssens E.M."/>
            <person name="Foster-Nyarko E."/>
            <person name="Jarju S."/>
            <person name="Secka A."/>
            <person name="Antonio M."/>
            <person name="Oren A."/>
            <person name="Chaudhuri R.R."/>
            <person name="La Ragione R."/>
            <person name="Hildebrand F."/>
            <person name="Pallen M.J."/>
        </authorList>
    </citation>
    <scope>NUCLEOTIDE SEQUENCE</scope>
    <source>
        <strain evidence="10">G3-3990</strain>
    </source>
</reference>
<evidence type="ECO:0000313" key="11">
    <source>
        <dbReference type="Proteomes" id="UP000823641"/>
    </source>
</evidence>
<comment type="subcellular location">
    <subcellularLocation>
        <location evidence="1">Membrane</location>
        <topology evidence="1">Multi-pass membrane protein</topology>
    </subcellularLocation>
</comment>
<evidence type="ECO:0000256" key="5">
    <source>
        <dbReference type="ARBA" id="ARBA00022989"/>
    </source>
</evidence>
<evidence type="ECO:0000256" key="2">
    <source>
        <dbReference type="ARBA" id="ARBA00007296"/>
    </source>
</evidence>
<dbReference type="PANTHER" id="PTHR10263">
    <property type="entry name" value="V-TYPE PROTON ATPASE PROTEOLIPID SUBUNIT"/>
    <property type="match status" value="1"/>
</dbReference>
<evidence type="ECO:0000256" key="8">
    <source>
        <dbReference type="SAM" id="Phobius"/>
    </source>
</evidence>
<evidence type="ECO:0000256" key="6">
    <source>
        <dbReference type="ARBA" id="ARBA00023065"/>
    </source>
</evidence>
<keyword evidence="3" id="KW-0813">Transport</keyword>
<feature type="transmembrane region" description="Helical" evidence="8">
    <location>
        <begin position="47"/>
        <end position="68"/>
    </location>
</feature>
<organism evidence="10 11">
    <name type="scientific">Candidatus Gallipaludibacter merdavium</name>
    <dbReference type="NCBI Taxonomy" id="2840839"/>
    <lineage>
        <taxon>Bacteria</taxon>
        <taxon>Pseudomonadati</taxon>
        <taxon>Bacteroidota</taxon>
        <taxon>Bacteroidia</taxon>
        <taxon>Bacteroidales</taxon>
        <taxon>Candidatus Gallipaludibacter</taxon>
    </lineage>
</organism>
<evidence type="ECO:0000313" key="10">
    <source>
        <dbReference type="EMBL" id="MBO8459720.1"/>
    </source>
</evidence>
<dbReference type="CDD" id="cd18179">
    <property type="entry name" value="ATP-synt_Vo_Ao_c_NTPK_rpt1"/>
    <property type="match status" value="1"/>
</dbReference>
<sequence length="149" mass="15204">MDYNLILAYVGVALMVGLTGIGSAYGLTICGNAVVGALKKRPDAMGTYILLSALPSTQGIYGFVGYFMVQGFLTPEMTALQSAAILGVGLALGFVGLFSAIRQGQVCANGIAATGSGHNVTAGTMIMAAFPEFYAILALLTLILVSGTI</sequence>
<reference evidence="10" key="1">
    <citation type="submission" date="2020-10" db="EMBL/GenBank/DDBJ databases">
        <authorList>
            <person name="Gilroy R."/>
        </authorList>
    </citation>
    <scope>NUCLEOTIDE SEQUENCE</scope>
    <source>
        <strain evidence="10">G3-3990</strain>
    </source>
</reference>
<feature type="transmembrane region" description="Helical" evidence="8">
    <location>
        <begin position="122"/>
        <end position="145"/>
    </location>
</feature>
<comment type="similarity">
    <text evidence="2">Belongs to the V-ATPase proteolipid subunit family.</text>
</comment>
<dbReference type="GO" id="GO:0033177">
    <property type="term" value="C:proton-transporting two-sector ATPase complex, proton-transporting domain"/>
    <property type="evidence" value="ECO:0007669"/>
    <property type="project" value="InterPro"/>
</dbReference>
<dbReference type="AlphaFoldDB" id="A0A9D9HTK3"/>
<protein>
    <submittedName>
        <fullName evidence="10">ATPase</fullName>
    </submittedName>
</protein>
<comment type="caution">
    <text evidence="10">The sequence shown here is derived from an EMBL/GenBank/DDBJ whole genome shotgun (WGS) entry which is preliminary data.</text>
</comment>
<dbReference type="Proteomes" id="UP000823641">
    <property type="component" value="Unassembled WGS sequence"/>
</dbReference>
<keyword evidence="5 8" id="KW-1133">Transmembrane helix</keyword>
<keyword evidence="6" id="KW-0406">Ion transport</keyword>
<dbReference type="InterPro" id="IPR035921">
    <property type="entry name" value="F/V-ATP_Csub_sf"/>
</dbReference>
<dbReference type="CDD" id="cd18180">
    <property type="entry name" value="ATP-synt_Vo_Ao_c_NTPK_rpt2"/>
    <property type="match status" value="1"/>
</dbReference>
<evidence type="ECO:0000256" key="1">
    <source>
        <dbReference type="ARBA" id="ARBA00004141"/>
    </source>
</evidence>
<dbReference type="GO" id="GO:0015078">
    <property type="term" value="F:proton transmembrane transporter activity"/>
    <property type="evidence" value="ECO:0007669"/>
    <property type="project" value="InterPro"/>
</dbReference>
<evidence type="ECO:0000259" key="9">
    <source>
        <dbReference type="Pfam" id="PF00137"/>
    </source>
</evidence>
<name>A0A9D9HTK3_9BACT</name>
<evidence type="ECO:0000256" key="7">
    <source>
        <dbReference type="ARBA" id="ARBA00023136"/>
    </source>
</evidence>
<dbReference type="Gene3D" id="1.20.120.610">
    <property type="entry name" value="lithium bound rotor ring of v- atpase"/>
    <property type="match status" value="1"/>
</dbReference>
<feature type="domain" description="V-ATPase proteolipid subunit C-like" evidence="9">
    <location>
        <begin position="86"/>
        <end position="144"/>
    </location>
</feature>
<proteinExistence type="inferred from homology"/>
<dbReference type="EMBL" id="JADIMG010000052">
    <property type="protein sequence ID" value="MBO8459720.1"/>
    <property type="molecule type" value="Genomic_DNA"/>
</dbReference>
<feature type="domain" description="V-ATPase proteolipid subunit C-like" evidence="9">
    <location>
        <begin position="11"/>
        <end position="68"/>
    </location>
</feature>
<feature type="transmembrane region" description="Helical" evidence="8">
    <location>
        <begin position="80"/>
        <end position="101"/>
    </location>
</feature>
<keyword evidence="7 8" id="KW-0472">Membrane</keyword>
<feature type="transmembrane region" description="Helical" evidence="8">
    <location>
        <begin position="6"/>
        <end position="35"/>
    </location>
</feature>
<gene>
    <name evidence="10" type="ORF">IAA73_05220</name>
</gene>
<dbReference type="InterPro" id="IPR002379">
    <property type="entry name" value="ATPase_proteolipid_c-like_dom"/>
</dbReference>
<evidence type="ECO:0000256" key="4">
    <source>
        <dbReference type="ARBA" id="ARBA00022692"/>
    </source>
</evidence>